<keyword evidence="18" id="KW-1185">Reference proteome</keyword>
<evidence type="ECO:0000256" key="4">
    <source>
        <dbReference type="ARBA" id="ARBA00014813"/>
    </source>
</evidence>
<accession>A0ABR4N9E9</accession>
<evidence type="ECO:0000256" key="14">
    <source>
        <dbReference type="SAM" id="Coils"/>
    </source>
</evidence>
<evidence type="ECO:0000256" key="8">
    <source>
        <dbReference type="ARBA" id="ARBA00023069"/>
    </source>
</evidence>
<evidence type="ECO:0000256" key="11">
    <source>
        <dbReference type="ARBA" id="ARBA00023254"/>
    </source>
</evidence>
<reference evidence="17 18" key="1">
    <citation type="submission" date="2023-09" db="EMBL/GenBank/DDBJ databases">
        <title>Pangenome analysis of Batrachochytrium dendrobatidis and related Chytrids.</title>
        <authorList>
            <person name="Yacoub M.N."/>
            <person name="Stajich J.E."/>
            <person name="James T.Y."/>
        </authorList>
    </citation>
    <scope>NUCLEOTIDE SEQUENCE [LARGE SCALE GENOMIC DNA]</scope>
    <source>
        <strain evidence="17 18">JEL0888</strain>
    </source>
</reference>
<comment type="similarity">
    <text evidence="3">Belongs to the MNS1 family.</text>
</comment>
<dbReference type="PANTHER" id="PTHR19265:SF0">
    <property type="entry name" value="MEIOSIS-SPECIFIC NUCLEAR STRUCTURAL PROTEIN 1"/>
    <property type="match status" value="1"/>
</dbReference>
<organism evidence="17 18">
    <name type="scientific">Polyrhizophydium stewartii</name>
    <dbReference type="NCBI Taxonomy" id="2732419"/>
    <lineage>
        <taxon>Eukaryota</taxon>
        <taxon>Fungi</taxon>
        <taxon>Fungi incertae sedis</taxon>
        <taxon>Chytridiomycota</taxon>
        <taxon>Chytridiomycota incertae sedis</taxon>
        <taxon>Chytridiomycetes</taxon>
        <taxon>Rhizophydiales</taxon>
        <taxon>Rhizophydiales incertae sedis</taxon>
        <taxon>Polyrhizophydium</taxon>
    </lineage>
</organism>
<comment type="function">
    <text evidence="13">Microtubule inner protein (MIP) part of the dynein-decorated doublet microtubules (DMTs) in cilia axoneme, which is required for motile cilia beating. May play a role in the control of meiotic division and germ cell differentiation through regulation of pairing and recombination during meiosis. Required for sperm flagella assembly. May play a role in the assembly and function of the outer dynein arm-docking complex (ODA-DC). ODA-DC mediates outer dynein arms (ODA) binding onto the axonemal doublet microtubules.</text>
</comment>
<dbReference type="InterPro" id="IPR026504">
    <property type="entry name" value="MNS1"/>
</dbReference>
<comment type="subcellular location">
    <subcellularLocation>
        <location evidence="2">Cytoplasm</location>
        <location evidence="2">Cytoskeleton</location>
        <location evidence="2">Flagellum axoneme</location>
    </subcellularLocation>
    <subcellularLocation>
        <location evidence="1">Nucleus</location>
    </subcellularLocation>
</comment>
<name>A0ABR4N9E9_9FUNG</name>
<keyword evidence="5" id="KW-0963">Cytoplasm</keyword>
<evidence type="ECO:0000256" key="1">
    <source>
        <dbReference type="ARBA" id="ARBA00004123"/>
    </source>
</evidence>
<feature type="coiled-coil region" evidence="14">
    <location>
        <begin position="192"/>
        <end position="489"/>
    </location>
</feature>
<keyword evidence="12" id="KW-0966">Cell projection</keyword>
<protein>
    <recommendedName>
        <fullName evidence="4">Meiosis-specific nuclear structural protein 1</fullName>
    </recommendedName>
</protein>
<evidence type="ECO:0000256" key="7">
    <source>
        <dbReference type="ARBA" id="ARBA00023054"/>
    </source>
</evidence>
<proteinExistence type="inferred from homology"/>
<dbReference type="InterPro" id="IPR043597">
    <property type="entry name" value="TPH_dom"/>
</dbReference>
<feature type="domain" description="Trichohyalin-plectin-homology" evidence="16">
    <location>
        <begin position="150"/>
        <end position="505"/>
    </location>
</feature>
<feature type="compositionally biased region" description="Basic and acidic residues" evidence="15">
    <location>
        <begin position="48"/>
        <end position="66"/>
    </location>
</feature>
<evidence type="ECO:0000256" key="12">
    <source>
        <dbReference type="ARBA" id="ARBA00023273"/>
    </source>
</evidence>
<keyword evidence="9" id="KW-0206">Cytoskeleton</keyword>
<dbReference type="PANTHER" id="PTHR19265">
    <property type="entry name" value="MEIOSIS-SPECIFIC NUCLEAR STRUCTURAL PROTEIN 1"/>
    <property type="match status" value="1"/>
</dbReference>
<evidence type="ECO:0000313" key="18">
    <source>
        <dbReference type="Proteomes" id="UP001527925"/>
    </source>
</evidence>
<evidence type="ECO:0000256" key="15">
    <source>
        <dbReference type="SAM" id="MobiDB-lite"/>
    </source>
</evidence>
<evidence type="ECO:0000256" key="5">
    <source>
        <dbReference type="ARBA" id="ARBA00022490"/>
    </source>
</evidence>
<evidence type="ECO:0000313" key="17">
    <source>
        <dbReference type="EMBL" id="KAL2916166.1"/>
    </source>
</evidence>
<evidence type="ECO:0000256" key="9">
    <source>
        <dbReference type="ARBA" id="ARBA00023212"/>
    </source>
</evidence>
<dbReference type="EMBL" id="JADGIZ020000018">
    <property type="protein sequence ID" value="KAL2916166.1"/>
    <property type="molecule type" value="Genomic_DNA"/>
</dbReference>
<keyword evidence="7 14" id="KW-0175">Coiled coil</keyword>
<evidence type="ECO:0000256" key="10">
    <source>
        <dbReference type="ARBA" id="ARBA00023242"/>
    </source>
</evidence>
<evidence type="ECO:0000256" key="3">
    <source>
        <dbReference type="ARBA" id="ARBA00009158"/>
    </source>
</evidence>
<dbReference type="Pfam" id="PF13868">
    <property type="entry name" value="TPH"/>
    <property type="match status" value="1"/>
</dbReference>
<keyword evidence="8" id="KW-0969">Cilium</keyword>
<dbReference type="Proteomes" id="UP001527925">
    <property type="component" value="Unassembled WGS sequence"/>
</dbReference>
<sequence>MISNPSVNVGIAPHALGTALAYARPWPLFHRNHRAGPRPQAAAVARRAMQERREQDNRRRQNQREDIVKHLQKDTLVKTTVSSDNRVEQVRRLRTQKLHDQELQTYESLIEDERKRREIEESIQFEEQIVSEMERIHHEQVREQKQRQSIRENSVELRELEKKLNYAYMNKERAMQLKEKQLISQQAKACSLIKEAELIAEMSAQAERAKEEETDRQKQIHERSIEYHKALHNQLAEAEVKKQQEYEQFLKEKAIVDEIVKRILEENEREAKIRLEKQRETKQFVEDFMKERERWHQMELERQELENQRIEEYARLQREREQELENKKKTIEAGKNAIYDKLAAEMQIKERAKLELEELRIDLAQEEQEAAARRRDQEILQQRIRKRLELIDAYQMQVRDKKLRLEREREEEEHFRHKMMQKFAEDDRLDQLNQQKRRMKQLEHKRAVDALVEERRRIAHSQAEEQRLLAQKEIEVERYRQAVIEQERQRLLREHAAKLVGFLPKGVLRDDKDLDLFDEDFRKRFEKLSI</sequence>
<comment type="caution">
    <text evidence="17">The sequence shown here is derived from an EMBL/GenBank/DDBJ whole genome shotgun (WGS) entry which is preliminary data.</text>
</comment>
<gene>
    <name evidence="17" type="ORF">HK105_204257</name>
</gene>
<evidence type="ECO:0000256" key="6">
    <source>
        <dbReference type="ARBA" id="ARBA00022846"/>
    </source>
</evidence>
<keyword evidence="6" id="KW-0282">Flagellum</keyword>
<feature type="region of interest" description="Disordered" evidence="15">
    <location>
        <begin position="44"/>
        <end position="66"/>
    </location>
</feature>
<keyword evidence="10" id="KW-0539">Nucleus</keyword>
<evidence type="ECO:0000259" key="16">
    <source>
        <dbReference type="Pfam" id="PF13868"/>
    </source>
</evidence>
<evidence type="ECO:0000256" key="13">
    <source>
        <dbReference type="ARBA" id="ARBA00046114"/>
    </source>
</evidence>
<keyword evidence="11" id="KW-0469">Meiosis</keyword>
<evidence type="ECO:0000256" key="2">
    <source>
        <dbReference type="ARBA" id="ARBA00004611"/>
    </source>
</evidence>